<organism evidence="1 2">
    <name type="scientific">Octopus vulgaris</name>
    <name type="common">Common octopus</name>
    <dbReference type="NCBI Taxonomy" id="6645"/>
    <lineage>
        <taxon>Eukaryota</taxon>
        <taxon>Metazoa</taxon>
        <taxon>Spiralia</taxon>
        <taxon>Lophotrochozoa</taxon>
        <taxon>Mollusca</taxon>
        <taxon>Cephalopoda</taxon>
        <taxon>Coleoidea</taxon>
        <taxon>Octopodiformes</taxon>
        <taxon>Octopoda</taxon>
        <taxon>Incirrata</taxon>
        <taxon>Octopodidae</taxon>
        <taxon>Octopus</taxon>
    </lineage>
</organism>
<gene>
    <name evidence="1" type="ORF">OCTVUL_1B002885</name>
</gene>
<dbReference type="AlphaFoldDB" id="A0AA36FFF5"/>
<keyword evidence="2" id="KW-1185">Reference proteome</keyword>
<reference evidence="1" key="1">
    <citation type="submission" date="2023-08" db="EMBL/GenBank/DDBJ databases">
        <authorList>
            <person name="Alioto T."/>
            <person name="Alioto T."/>
            <person name="Gomez Garrido J."/>
        </authorList>
    </citation>
    <scope>NUCLEOTIDE SEQUENCE</scope>
</reference>
<dbReference type="PANTHER" id="PTHR45134">
    <property type="entry name" value="OS08G0543275 PROTEIN"/>
    <property type="match status" value="1"/>
</dbReference>
<dbReference type="EMBL" id="OX597827">
    <property type="protein sequence ID" value="CAI9732608.1"/>
    <property type="molecule type" value="Genomic_DNA"/>
</dbReference>
<name>A0AA36FFF5_OCTVU</name>
<dbReference type="Proteomes" id="UP001162480">
    <property type="component" value="Chromosome 14"/>
</dbReference>
<evidence type="ECO:0000313" key="1">
    <source>
        <dbReference type="EMBL" id="CAI9732608.1"/>
    </source>
</evidence>
<dbReference type="PANTHER" id="PTHR45134:SF5">
    <property type="entry name" value="OS08G0543275 PROTEIN"/>
    <property type="match status" value="1"/>
</dbReference>
<accession>A0AA36FFF5</accession>
<proteinExistence type="predicted"/>
<evidence type="ECO:0000313" key="2">
    <source>
        <dbReference type="Proteomes" id="UP001162480"/>
    </source>
</evidence>
<protein>
    <submittedName>
        <fullName evidence="1">Uncharacterized protein</fullName>
    </submittedName>
</protein>
<sequence length="178" mass="20543">MMVGAVFNPCPSPQLRQKYLKQKTKKKLNEDNQISSVCSKDVRKLLFFGAKWQSAAGSVKAAIVCQSSDKLSCSVHILLQHVCMHAHKHAYTHTHTALHRPAPFLLNTHTHTHTHKAHKHIHTTKLYLNAHIKKNTYMCTHTCTWTHAYIHMHTYSCIYTHTHMQIHVYTYIILLVNC</sequence>